<keyword evidence="4" id="KW-1185">Reference proteome</keyword>
<feature type="transmembrane region" description="Helical" evidence="2">
    <location>
        <begin position="232"/>
        <end position="251"/>
    </location>
</feature>
<feature type="transmembrane region" description="Helical" evidence="2">
    <location>
        <begin position="421"/>
        <end position="442"/>
    </location>
</feature>
<feature type="transmembrane region" description="Helical" evidence="2">
    <location>
        <begin position="811"/>
        <end position="833"/>
    </location>
</feature>
<organism evidence="3 4">
    <name type="scientific">Litorilituus sediminis</name>
    <dbReference type="NCBI Taxonomy" id="718192"/>
    <lineage>
        <taxon>Bacteria</taxon>
        <taxon>Pseudomonadati</taxon>
        <taxon>Pseudomonadota</taxon>
        <taxon>Gammaproteobacteria</taxon>
        <taxon>Alteromonadales</taxon>
        <taxon>Colwelliaceae</taxon>
        <taxon>Litorilituus</taxon>
    </lineage>
</organism>
<feature type="transmembrane region" description="Helical" evidence="2">
    <location>
        <begin position="258"/>
        <end position="275"/>
    </location>
</feature>
<dbReference type="KEGG" id="lsd:EMK97_08710"/>
<feature type="region of interest" description="Disordered" evidence="1">
    <location>
        <begin position="80"/>
        <end position="104"/>
    </location>
</feature>
<keyword evidence="2" id="KW-0472">Membrane</keyword>
<dbReference type="PIRSF" id="PIRSF035905">
    <property type="entry name" value="UCP035905_mp"/>
    <property type="match status" value="1"/>
</dbReference>
<feature type="transmembrane region" description="Helical" evidence="2">
    <location>
        <begin position="611"/>
        <end position="632"/>
    </location>
</feature>
<proteinExistence type="predicted"/>
<feature type="transmembrane region" description="Helical" evidence="2">
    <location>
        <begin position="774"/>
        <end position="791"/>
    </location>
</feature>
<feature type="transmembrane region" description="Helical" evidence="2">
    <location>
        <begin position="738"/>
        <end position="762"/>
    </location>
</feature>
<dbReference type="RefSeq" id="WP_130601304.1">
    <property type="nucleotide sequence ID" value="NZ_CP034759.1"/>
</dbReference>
<evidence type="ECO:0000256" key="2">
    <source>
        <dbReference type="SAM" id="Phobius"/>
    </source>
</evidence>
<dbReference type="EMBL" id="CP034759">
    <property type="protein sequence ID" value="QBG35786.1"/>
    <property type="molecule type" value="Genomic_DNA"/>
</dbReference>
<feature type="transmembrane region" description="Helical" evidence="2">
    <location>
        <begin position="306"/>
        <end position="325"/>
    </location>
</feature>
<feature type="transmembrane region" description="Helical" evidence="2">
    <location>
        <begin position="677"/>
        <end position="695"/>
    </location>
</feature>
<dbReference type="InterPro" id="IPR014600">
    <property type="entry name" value="UCP035905_mem"/>
</dbReference>
<dbReference type="PANTHER" id="PTHR38434">
    <property type="entry name" value="BLL2549 PROTEIN"/>
    <property type="match status" value="1"/>
</dbReference>
<sequence>MDADLFSFLFNAFLFFGVVLALKDRGRIKLLINKLNHLQKVIDLQASHIDRLKEKIKELNSHKPVSDDTRITEVTQATQATAEINTPSQHQNEENTSSKEPIDSSNETISLWLTTPKNTATKSAPVDNKTTNISFESLLKGNGIFWLGAIILAIGGIFLAKYSIEAGLLPPSIRVILGSIFGLALILAAELAHKHKQRFNIHTPHISAALASGGIITCFAMAFVSFDFYSFITPNIAFALLAVIALTATYLALRFGPVLAGIGIIGSYAVPALISTGANEILALLLYIAFVSCSAIWVAEYVKQKWLWWQSFTGHFMWFIAAIILSDKHDFWIVLCFAITSLYLYALVSITGWKLTIGMKSALTIKALLTPKKEQAGILATLVLLAAYLSLYNDFNHIVWACVIIASLVILAANKHSALDFWPFLMLAFTLYSFHLMPNTVSFDTSLFPFSNKYLFIQVSVLAGIAFSLYMITQHIKRNAYLLLLVITPISLYGISYITASSDAETYLYPVWVLDMLIISAIASYGAIKSRIELHQVSYLILANSMLTLCLTMLLSASTLTLAVVTQVASMSYLSWKYKVTLPEWLYKLALLVVVARLTLAPWTANYQDELIFSLHWTLVVYPTVLAIIWFAKKYTYSIPLKAWYTGVFIHVLALLITTETSYLLVGDYPDFTHLSYKEAILLSLNWLVLSGVYLWRSQLTSSMTQIYKTGGMLLLIGAGLIHLDITLINNPFIENHYVGAGVVNWLFLQWLVPAGVLYLFIKFKLLESQYHQVLYSIIAMLTILFINGEIRSLYNDGYIFWTTPLKQAELYSYSIVWLVISTITIFSAQYFANNHLNHAGFIGLALVTLKAFAVDMSHLEGLLRSLSFIGLGLCLVGIGWLFQKVQNKRELVTAKS</sequence>
<feature type="transmembrane region" description="Helical" evidence="2">
    <location>
        <begin position="281"/>
        <end position="299"/>
    </location>
</feature>
<feature type="transmembrane region" description="Helical" evidence="2">
    <location>
        <begin position="454"/>
        <end position="473"/>
    </location>
</feature>
<feature type="transmembrane region" description="Helical" evidence="2">
    <location>
        <begin position="176"/>
        <end position="193"/>
    </location>
</feature>
<feature type="transmembrane region" description="Helical" evidence="2">
    <location>
        <begin position="398"/>
        <end position="414"/>
    </location>
</feature>
<dbReference type="AlphaFoldDB" id="A0A4P6P2U5"/>
<dbReference type="Pfam" id="PF10101">
    <property type="entry name" value="DUF2339"/>
    <property type="match status" value="1"/>
</dbReference>
<name>A0A4P6P2U5_9GAMM</name>
<feature type="transmembrane region" description="Helical" evidence="2">
    <location>
        <begin position="863"/>
        <end position="883"/>
    </location>
</feature>
<reference evidence="3 4" key="1">
    <citation type="submission" date="2018-12" db="EMBL/GenBank/DDBJ databases">
        <title>Complete genome of Litorilituus sediminis.</title>
        <authorList>
            <person name="Liu A."/>
            <person name="Rong J."/>
        </authorList>
    </citation>
    <scope>NUCLEOTIDE SEQUENCE [LARGE SCALE GENOMIC DNA]</scope>
    <source>
        <strain evidence="3 4">JCM 17549</strain>
    </source>
</reference>
<dbReference type="PANTHER" id="PTHR38434:SF1">
    <property type="entry name" value="BLL2549 PROTEIN"/>
    <property type="match status" value="1"/>
</dbReference>
<feature type="transmembrane region" description="Helical" evidence="2">
    <location>
        <begin position="205"/>
        <end position="226"/>
    </location>
</feature>
<feature type="transmembrane region" description="Helical" evidence="2">
    <location>
        <begin position="644"/>
        <end position="665"/>
    </location>
</feature>
<dbReference type="OrthoDB" id="5422830at2"/>
<dbReference type="Proteomes" id="UP000290244">
    <property type="component" value="Chromosome"/>
</dbReference>
<feature type="transmembrane region" description="Helical" evidence="2">
    <location>
        <begin position="480"/>
        <end position="500"/>
    </location>
</feature>
<feature type="compositionally biased region" description="Basic and acidic residues" evidence="1">
    <location>
        <begin position="91"/>
        <end position="102"/>
    </location>
</feature>
<feature type="transmembrane region" description="Helical" evidence="2">
    <location>
        <begin position="331"/>
        <end position="355"/>
    </location>
</feature>
<feature type="transmembrane region" description="Helical" evidence="2">
    <location>
        <begin position="144"/>
        <end position="164"/>
    </location>
</feature>
<gene>
    <name evidence="3" type="ORF">EMK97_08710</name>
</gene>
<feature type="transmembrane region" description="Helical" evidence="2">
    <location>
        <begin position="376"/>
        <end position="392"/>
    </location>
</feature>
<dbReference type="InterPro" id="IPR019286">
    <property type="entry name" value="DUF2339_TM"/>
</dbReference>
<keyword evidence="2" id="KW-1133">Transmembrane helix</keyword>
<evidence type="ECO:0000313" key="3">
    <source>
        <dbReference type="EMBL" id="QBG35786.1"/>
    </source>
</evidence>
<feature type="transmembrane region" description="Helical" evidence="2">
    <location>
        <begin position="6"/>
        <end position="22"/>
    </location>
</feature>
<feature type="transmembrane region" description="Helical" evidence="2">
    <location>
        <begin position="537"/>
        <end position="554"/>
    </location>
</feature>
<keyword evidence="2" id="KW-0812">Transmembrane</keyword>
<evidence type="ECO:0000313" key="4">
    <source>
        <dbReference type="Proteomes" id="UP000290244"/>
    </source>
</evidence>
<evidence type="ECO:0000256" key="1">
    <source>
        <dbReference type="SAM" id="MobiDB-lite"/>
    </source>
</evidence>
<accession>A0A4P6P2U5</accession>
<feature type="transmembrane region" description="Helical" evidence="2">
    <location>
        <begin position="707"/>
        <end position="726"/>
    </location>
</feature>
<feature type="transmembrane region" description="Helical" evidence="2">
    <location>
        <begin position="506"/>
        <end position="525"/>
    </location>
</feature>
<protein>
    <submittedName>
        <fullName evidence="3">DUF2339 domain-containing protein</fullName>
    </submittedName>
</protein>
<feature type="transmembrane region" description="Helical" evidence="2">
    <location>
        <begin position="840"/>
        <end position="857"/>
    </location>
</feature>